<dbReference type="Proteomes" id="UP000451471">
    <property type="component" value="Unassembled WGS sequence"/>
</dbReference>
<gene>
    <name evidence="1" type="ORF">GQS65_00375</name>
</gene>
<accession>A0A6B0GGU3</accession>
<reference evidence="1 2" key="1">
    <citation type="submission" date="2019-12" db="EMBL/GenBank/DDBJ databases">
        <title>Halocatena pleomorpha gen. nov. sp. nov., an extremely halophilic archaeon of family Halobacteriaceae isolated from saltpan soil.</title>
        <authorList>
            <person name="Pal Y."/>
            <person name="Verma A."/>
            <person name="Krishnamurthi S."/>
            <person name="Kumar P."/>
        </authorList>
    </citation>
    <scope>NUCLEOTIDE SEQUENCE [LARGE SCALE GENOMIC DNA]</scope>
    <source>
        <strain evidence="1 2">JCM 16495</strain>
    </source>
</reference>
<protein>
    <submittedName>
        <fullName evidence="1">Uncharacterized protein</fullName>
    </submittedName>
</protein>
<comment type="caution">
    <text evidence="1">The sequence shown here is derived from an EMBL/GenBank/DDBJ whole genome shotgun (WGS) entry which is preliminary data.</text>
</comment>
<sequence length="75" mass="8347">MLARVNELPLRMGLYPQSDADVRALERLRETLDHPSEWTTDADRLGVPADVVDDIPGLVVPLRFDWTGFVDGVAS</sequence>
<organism evidence="1 2">
    <name type="scientific">Halomarina oriensis</name>
    <dbReference type="NCBI Taxonomy" id="671145"/>
    <lineage>
        <taxon>Archaea</taxon>
        <taxon>Methanobacteriati</taxon>
        <taxon>Methanobacteriota</taxon>
        <taxon>Stenosarchaea group</taxon>
        <taxon>Halobacteria</taxon>
        <taxon>Halobacteriales</taxon>
        <taxon>Natronomonadaceae</taxon>
        <taxon>Halomarina</taxon>
    </lineage>
</organism>
<evidence type="ECO:0000313" key="1">
    <source>
        <dbReference type="EMBL" id="MWG32961.1"/>
    </source>
</evidence>
<dbReference type="AlphaFoldDB" id="A0A6B0GGU3"/>
<keyword evidence="2" id="KW-1185">Reference proteome</keyword>
<evidence type="ECO:0000313" key="2">
    <source>
        <dbReference type="Proteomes" id="UP000451471"/>
    </source>
</evidence>
<dbReference type="EMBL" id="WSZK01000001">
    <property type="protein sequence ID" value="MWG32961.1"/>
    <property type="molecule type" value="Genomic_DNA"/>
</dbReference>
<dbReference type="RefSeq" id="WP_158202688.1">
    <property type="nucleotide sequence ID" value="NZ_WSZK01000001.1"/>
</dbReference>
<name>A0A6B0GGU3_9EURY</name>
<proteinExistence type="predicted"/>